<feature type="coiled-coil region" evidence="1">
    <location>
        <begin position="46"/>
        <end position="73"/>
    </location>
</feature>
<evidence type="ECO:0000256" key="1">
    <source>
        <dbReference type="SAM" id="Coils"/>
    </source>
</evidence>
<sequence>MPAQSPEQIIRQMFEVFTDFSSDPATLTDFMTPDYRQFVDGREMTLAEFLEHAVALRNALQRLEIDIQQIVCQGNQAATVHIARATRLSGEKSQIKVIAFYQFNNGRLCLVDELTHVLSGQDDDKALGSVR</sequence>
<name>A0AAP9ESA1_GLUTH</name>
<evidence type="ECO:0000313" key="4">
    <source>
        <dbReference type="Proteomes" id="UP000323560"/>
    </source>
</evidence>
<dbReference type="Gene3D" id="3.10.450.50">
    <property type="match status" value="1"/>
</dbReference>
<proteinExistence type="predicted"/>
<keyword evidence="1" id="KW-0175">Coiled coil</keyword>
<reference evidence="3 4" key="1">
    <citation type="submission" date="2019-08" db="EMBL/GenBank/DDBJ databases">
        <title>Gluconobacter frateurii HD924 genome.</title>
        <authorList>
            <person name="Liu Y."/>
            <person name="Zhang P."/>
        </authorList>
    </citation>
    <scope>NUCLEOTIDE SEQUENCE [LARGE SCALE GENOMIC DNA]</scope>
    <source>
        <strain evidence="3 4">HD924</strain>
    </source>
</reference>
<protein>
    <submittedName>
        <fullName evidence="3">Nuclear transport factor 2 family protein</fullName>
    </submittedName>
</protein>
<organism evidence="3 4">
    <name type="scientific">Gluconobacter thailandicus</name>
    <dbReference type="NCBI Taxonomy" id="257438"/>
    <lineage>
        <taxon>Bacteria</taxon>
        <taxon>Pseudomonadati</taxon>
        <taxon>Pseudomonadota</taxon>
        <taxon>Alphaproteobacteria</taxon>
        <taxon>Acetobacterales</taxon>
        <taxon>Acetobacteraceae</taxon>
        <taxon>Gluconobacter</taxon>
    </lineage>
</organism>
<evidence type="ECO:0000259" key="2">
    <source>
        <dbReference type="Pfam" id="PF12680"/>
    </source>
</evidence>
<dbReference type="InterPro" id="IPR032710">
    <property type="entry name" value="NTF2-like_dom_sf"/>
</dbReference>
<dbReference type="SUPFAM" id="SSF54427">
    <property type="entry name" value="NTF2-like"/>
    <property type="match status" value="1"/>
</dbReference>
<dbReference type="InterPro" id="IPR037401">
    <property type="entry name" value="SnoaL-like"/>
</dbReference>
<evidence type="ECO:0000313" key="3">
    <source>
        <dbReference type="EMBL" id="QEH96478.1"/>
    </source>
</evidence>
<dbReference type="RefSeq" id="WP_148620389.1">
    <property type="nucleotide sequence ID" value="NZ_CP043043.1"/>
</dbReference>
<gene>
    <name evidence="3" type="ORF">FXF46_09400</name>
</gene>
<dbReference type="Proteomes" id="UP000323560">
    <property type="component" value="Chromosome"/>
</dbReference>
<feature type="domain" description="SnoaL-like" evidence="2">
    <location>
        <begin position="10"/>
        <end position="109"/>
    </location>
</feature>
<dbReference type="EMBL" id="CP043043">
    <property type="protein sequence ID" value="QEH96478.1"/>
    <property type="molecule type" value="Genomic_DNA"/>
</dbReference>
<accession>A0AAP9ESA1</accession>
<dbReference type="KEGG" id="gti:FXF46_09400"/>
<dbReference type="AlphaFoldDB" id="A0AAP9ESA1"/>
<dbReference type="Pfam" id="PF12680">
    <property type="entry name" value="SnoaL_2"/>
    <property type="match status" value="1"/>
</dbReference>